<accession>A0A975CGN8</accession>
<feature type="transmembrane region" description="Helical" evidence="1">
    <location>
        <begin position="20"/>
        <end position="47"/>
    </location>
</feature>
<dbReference type="RefSeq" id="WP_208008319.1">
    <property type="nucleotide sequence ID" value="NZ_CP071796.1"/>
</dbReference>
<dbReference type="Proteomes" id="UP000663903">
    <property type="component" value="Chromosome"/>
</dbReference>
<evidence type="ECO:0000313" key="2">
    <source>
        <dbReference type="EMBL" id="QTD44756.1"/>
    </source>
</evidence>
<keyword evidence="1" id="KW-0812">Transmembrane</keyword>
<keyword evidence="1" id="KW-1133">Transmembrane helix</keyword>
<gene>
    <name evidence="2" type="ORF">J1M35_16970</name>
</gene>
<proteinExistence type="predicted"/>
<evidence type="ECO:0000256" key="1">
    <source>
        <dbReference type="SAM" id="Phobius"/>
    </source>
</evidence>
<evidence type="ECO:0000313" key="3">
    <source>
        <dbReference type="Proteomes" id="UP000663903"/>
    </source>
</evidence>
<dbReference type="KEGG" id="otd:J1M35_16970"/>
<dbReference type="AlphaFoldDB" id="A0A975CGN8"/>
<reference evidence="2" key="1">
    <citation type="submission" date="2021-03" db="EMBL/GenBank/DDBJ databases">
        <title>Ottowia sp. 27C isolated from the cloaca of a Giant Asian pond turtle (Heosemys grandis).</title>
        <authorList>
            <person name="Spergser J."/>
            <person name="Busse H.-J."/>
        </authorList>
    </citation>
    <scope>NUCLEOTIDE SEQUENCE</scope>
    <source>
        <strain evidence="2">27C</strain>
    </source>
</reference>
<keyword evidence="3" id="KW-1185">Reference proteome</keyword>
<sequence length="208" mass="22724">MQALQLFFYGNPNLAGMALALLGPLLLVAGVIGPGWLWITAGLYAVGHLLGRALTPRATRFEVALQNRYSADEIRARLAALLAQARPVLPAEMMQTLERVQAAVHEVLPALAAAGPSFDEGLFTVRETVLRYLPETLSRYAALPPVYRTTHVVQNGQTPRQILAEQLSLLEQQMNQVVANVAASDTQALLANGRFLKDKFERPDFLPA</sequence>
<dbReference type="EMBL" id="CP071796">
    <property type="protein sequence ID" value="QTD44756.1"/>
    <property type="molecule type" value="Genomic_DNA"/>
</dbReference>
<organism evidence="2 3">
    <name type="scientific">Ottowia testudinis</name>
    <dbReference type="NCBI Taxonomy" id="2816950"/>
    <lineage>
        <taxon>Bacteria</taxon>
        <taxon>Pseudomonadati</taxon>
        <taxon>Pseudomonadota</taxon>
        <taxon>Betaproteobacteria</taxon>
        <taxon>Burkholderiales</taxon>
        <taxon>Comamonadaceae</taxon>
        <taxon>Ottowia</taxon>
    </lineage>
</organism>
<name>A0A975CGN8_9BURK</name>
<protein>
    <submittedName>
        <fullName evidence="2">Uncharacterized protein</fullName>
    </submittedName>
</protein>
<keyword evidence="1" id="KW-0472">Membrane</keyword>